<dbReference type="OMA" id="DLGQWVG"/>
<keyword evidence="3" id="KW-0687">Ribonucleoprotein</keyword>
<comment type="similarity">
    <text evidence="1">Belongs to the eukaryotic ribosomal protein eL8 family.</text>
</comment>
<evidence type="ECO:0000256" key="3">
    <source>
        <dbReference type="ARBA" id="ARBA00023274"/>
    </source>
</evidence>
<dbReference type="InterPro" id="IPR004038">
    <property type="entry name" value="Ribosomal_eL8/eL30/eS12/Gad45"/>
</dbReference>
<dbReference type="GO" id="GO:0005840">
    <property type="term" value="C:ribosome"/>
    <property type="evidence" value="ECO:0007669"/>
    <property type="project" value="UniProtKB-KW"/>
</dbReference>
<reference evidence="6" key="2">
    <citation type="journal article" date="2013" name="Nat. Struct. Mol. Biol.">
        <title>The crystal structure of the eukaryotic 40S ribosomal subunit in complex with eIF1 and eIF1A.</title>
        <authorList>
            <person name="Weisser M."/>
            <person name="Voigts-Hoffmann F."/>
            <person name="Rabl J."/>
            <person name="Leibundgut M."/>
            <person name="Ban N."/>
        </authorList>
    </citation>
    <scope>X-RAY CRYSTALLOGRAPHY (3.70 ANGSTROMS)</scope>
</reference>
<dbReference type="InterPro" id="IPR018492">
    <property type="entry name" value="Ribosomal_eL8/Nhp2"/>
</dbReference>
<dbReference type="Pfam" id="PF01248">
    <property type="entry name" value="Ribosomal_L7Ae"/>
    <property type="match status" value="1"/>
</dbReference>
<evidence type="ECO:0000256" key="1">
    <source>
        <dbReference type="ARBA" id="ARBA00007337"/>
    </source>
</evidence>
<name>E6PBT0_TETTH</name>
<keyword evidence="2 5" id="KW-0689">Ribosomal protein</keyword>
<reference evidence="5" key="1">
    <citation type="journal article" date="2011" name="Science">
        <title>Crystal structure of the eukaryotic 40S ribosomal subunit in complex with initiation factor 1.</title>
        <authorList>
            <person name="Rabl J."/>
            <person name="Leibundgut M."/>
            <person name="Ataide S.F."/>
            <person name="Haag A."/>
            <person name="Ban N."/>
        </authorList>
    </citation>
    <scope>NUCLEOTIDE SEQUENCE</scope>
</reference>
<evidence type="ECO:0007829" key="6">
    <source>
        <dbReference type="PDB" id="4BTS"/>
    </source>
</evidence>
<evidence type="ECO:0000313" key="5">
    <source>
        <dbReference type="EMBL" id="DAA33976.1"/>
    </source>
</evidence>
<dbReference type="SMR" id="E6PBT0"/>
<dbReference type="AlphaFoldDB" id="E6PBT0"/>
<evidence type="ECO:0000256" key="2">
    <source>
        <dbReference type="ARBA" id="ARBA00022980"/>
    </source>
</evidence>
<feature type="domain" description="Ribosomal protein eL8/eL30/eS12/Gadd45" evidence="4">
    <location>
        <begin position="12"/>
        <end position="103"/>
    </location>
</feature>
<evidence type="ECO:0000259" key="4">
    <source>
        <dbReference type="Pfam" id="PF01248"/>
    </source>
</evidence>
<dbReference type="Gene3D" id="3.30.1330.30">
    <property type="match status" value="1"/>
</dbReference>
<dbReference type="PDBsum" id="4BTS"/>
<dbReference type="GO" id="GO:1990904">
    <property type="term" value="C:ribonucleoprotein complex"/>
    <property type="evidence" value="ECO:0007669"/>
    <property type="project" value="UniProtKB-KW"/>
</dbReference>
<organism evidence="5">
    <name type="scientific">Tetrahymena thermophila</name>
    <dbReference type="NCBI Taxonomy" id="5911"/>
    <lineage>
        <taxon>Eukaryota</taxon>
        <taxon>Sar</taxon>
        <taxon>Alveolata</taxon>
        <taxon>Ciliophora</taxon>
        <taxon>Intramacronucleata</taxon>
        <taxon>Oligohymenophorea</taxon>
        <taxon>Hymenostomatida</taxon>
        <taxon>Tetrahymenina</taxon>
        <taxon>Tetrahymenidae</taxon>
        <taxon>Tetrahymena</taxon>
    </lineage>
</organism>
<protein>
    <submittedName>
        <fullName evidence="5">40S ribosomal protein rpS12e</fullName>
    </submittedName>
</protein>
<dbReference type="SUPFAM" id="SSF55315">
    <property type="entry name" value="L30e-like"/>
    <property type="match status" value="1"/>
</dbReference>
<dbReference type="PDB" id="4BTS">
    <property type="method" value="X-ray"/>
    <property type="resolution" value="3.70 A"/>
    <property type="chains" value="AU/BU/CU/DU=1-126"/>
</dbReference>
<proteinExistence type="evidence at protein level"/>
<dbReference type="PRINTS" id="PR00881">
    <property type="entry name" value="L7ARS6FAMILY"/>
</dbReference>
<sequence>MADQNQQLNEVLAKVIKSSNCQDAISKGLHEVLRTIEAKQALFVCVAEDCDQGNYVKLVKALCAKNEIKYVSVPKRASLGEYLGHFTANAKGEIKKVKGCSSLAIRKYAPEITEDEKKIIEGALKA</sequence>
<dbReference type="EMBL" id="BK007919">
    <property type="protein sequence ID" value="DAA33976.1"/>
    <property type="molecule type" value="mRNA"/>
</dbReference>
<accession>E6PBT0</accession>
<dbReference type="InterPro" id="IPR029064">
    <property type="entry name" value="Ribosomal_eL30-like_sf"/>
</dbReference>
<keyword evidence="6" id="KW-0002">3D-structure</keyword>
<dbReference type="PANTHER" id="PTHR11843">
    <property type="entry name" value="40S RIBOSOMAL PROTEIN S12"/>
    <property type="match status" value="1"/>
</dbReference>